<dbReference type="CDD" id="cd00462">
    <property type="entry name" value="PTH"/>
    <property type="match status" value="1"/>
</dbReference>
<accession>A0A1F4UN00</accession>
<comment type="catalytic activity">
    <reaction evidence="7 8">
        <text>an N-acyl-L-alpha-aminoacyl-tRNA + H2O = an N-acyl-L-amino acid + a tRNA + H(+)</text>
        <dbReference type="Rhea" id="RHEA:54448"/>
        <dbReference type="Rhea" id="RHEA-COMP:10123"/>
        <dbReference type="Rhea" id="RHEA-COMP:13883"/>
        <dbReference type="ChEBI" id="CHEBI:15377"/>
        <dbReference type="ChEBI" id="CHEBI:15378"/>
        <dbReference type="ChEBI" id="CHEBI:59874"/>
        <dbReference type="ChEBI" id="CHEBI:78442"/>
        <dbReference type="ChEBI" id="CHEBI:138191"/>
        <dbReference type="EC" id="3.1.1.29"/>
    </reaction>
</comment>
<dbReference type="InterPro" id="IPR018171">
    <property type="entry name" value="Pept_tRNA_hydro_CS"/>
</dbReference>
<evidence type="ECO:0000313" key="11">
    <source>
        <dbReference type="Proteomes" id="UP000178615"/>
    </source>
</evidence>
<dbReference type="GO" id="GO:0006515">
    <property type="term" value="P:protein quality control for misfolded or incompletely synthesized proteins"/>
    <property type="evidence" value="ECO:0007669"/>
    <property type="project" value="UniProtKB-UniRule"/>
</dbReference>
<evidence type="ECO:0000256" key="2">
    <source>
        <dbReference type="ARBA" id="ARBA00022555"/>
    </source>
</evidence>
<evidence type="ECO:0000313" key="10">
    <source>
        <dbReference type="EMBL" id="OGC46309.1"/>
    </source>
</evidence>
<dbReference type="PROSITE" id="PS01195">
    <property type="entry name" value="PEPT_TRNA_HYDROL_1"/>
    <property type="match status" value="1"/>
</dbReference>
<comment type="caution">
    <text evidence="10">The sequence shown here is derived from an EMBL/GenBank/DDBJ whole genome shotgun (WGS) entry which is preliminary data.</text>
</comment>
<feature type="binding site" evidence="7">
    <location>
        <position position="15"/>
    </location>
    <ligand>
        <name>tRNA</name>
        <dbReference type="ChEBI" id="CHEBI:17843"/>
    </ligand>
</feature>
<dbReference type="PANTHER" id="PTHR17224">
    <property type="entry name" value="PEPTIDYL-TRNA HYDROLASE"/>
    <property type="match status" value="1"/>
</dbReference>
<dbReference type="Proteomes" id="UP000178615">
    <property type="component" value="Unassembled WGS sequence"/>
</dbReference>
<gene>
    <name evidence="7" type="primary">pth</name>
    <name evidence="10" type="ORF">A2V49_00395</name>
</gene>
<keyword evidence="7" id="KW-0963">Cytoplasm</keyword>
<keyword evidence="3 7" id="KW-0378">Hydrolase</keyword>
<dbReference type="GO" id="GO:0000049">
    <property type="term" value="F:tRNA binding"/>
    <property type="evidence" value="ECO:0007669"/>
    <property type="project" value="UniProtKB-UniRule"/>
</dbReference>
<keyword evidence="4 7" id="KW-0694">RNA-binding</keyword>
<evidence type="ECO:0000256" key="7">
    <source>
        <dbReference type="HAMAP-Rule" id="MF_00083"/>
    </source>
</evidence>
<dbReference type="Pfam" id="PF01195">
    <property type="entry name" value="Pept_tRNA_hydro"/>
    <property type="match status" value="1"/>
</dbReference>
<evidence type="ECO:0000256" key="3">
    <source>
        <dbReference type="ARBA" id="ARBA00022801"/>
    </source>
</evidence>
<dbReference type="SUPFAM" id="SSF53178">
    <property type="entry name" value="Peptidyl-tRNA hydrolase-like"/>
    <property type="match status" value="1"/>
</dbReference>
<proteinExistence type="inferred from homology"/>
<dbReference type="PANTHER" id="PTHR17224:SF1">
    <property type="entry name" value="PEPTIDYL-TRNA HYDROLASE"/>
    <property type="match status" value="1"/>
</dbReference>
<dbReference type="GO" id="GO:0005737">
    <property type="term" value="C:cytoplasm"/>
    <property type="evidence" value="ECO:0007669"/>
    <property type="project" value="UniProtKB-SubCell"/>
</dbReference>
<keyword evidence="2 7" id="KW-0820">tRNA-binding</keyword>
<feature type="site" description="Stabilizes the basic form of H active site to accept a proton" evidence="7">
    <location>
        <position position="89"/>
    </location>
</feature>
<comment type="caution">
    <text evidence="7">Lacks conserved residue(s) required for the propagation of feature annotation.</text>
</comment>
<organism evidence="10 11">
    <name type="scientific">candidate division WWE3 bacterium RBG_19FT_COMBO_34_6</name>
    <dbReference type="NCBI Taxonomy" id="1802612"/>
    <lineage>
        <taxon>Bacteria</taxon>
        <taxon>Katanobacteria</taxon>
    </lineage>
</organism>
<reference evidence="10 11" key="1">
    <citation type="journal article" date="2016" name="Nat. Commun.">
        <title>Thousands of microbial genomes shed light on interconnected biogeochemical processes in an aquifer system.</title>
        <authorList>
            <person name="Anantharaman K."/>
            <person name="Brown C.T."/>
            <person name="Hug L.A."/>
            <person name="Sharon I."/>
            <person name="Castelle C.J."/>
            <person name="Probst A.J."/>
            <person name="Thomas B.C."/>
            <person name="Singh A."/>
            <person name="Wilkins M.J."/>
            <person name="Karaoz U."/>
            <person name="Brodie E.L."/>
            <person name="Williams K.H."/>
            <person name="Hubbard S.S."/>
            <person name="Banfield J.F."/>
        </authorList>
    </citation>
    <scope>NUCLEOTIDE SEQUENCE [LARGE SCALE GENOMIC DNA]</scope>
</reference>
<dbReference type="InterPro" id="IPR001328">
    <property type="entry name" value="Pept_tRNA_hydro"/>
</dbReference>
<comment type="function">
    <text evidence="7">Catalyzes the release of premature peptidyl moieties from peptidyl-tRNA molecules trapped in stalled 50S ribosomal subunits, and thus maintains levels of free tRNAs and 50S ribosomes.</text>
</comment>
<evidence type="ECO:0000256" key="4">
    <source>
        <dbReference type="ARBA" id="ARBA00022884"/>
    </source>
</evidence>
<feature type="binding site" evidence="7">
    <location>
        <position position="64"/>
    </location>
    <ligand>
        <name>tRNA</name>
        <dbReference type="ChEBI" id="CHEBI:17843"/>
    </ligand>
</feature>
<dbReference type="GO" id="GO:0004045">
    <property type="term" value="F:peptidyl-tRNA hydrolase activity"/>
    <property type="evidence" value="ECO:0007669"/>
    <property type="project" value="UniProtKB-UniRule"/>
</dbReference>
<comment type="function">
    <text evidence="7">Hydrolyzes ribosome-free peptidyl-tRNAs (with 1 or more amino acids incorporated), which drop off the ribosome during protein synthesis, or as a result of ribosome stalling.</text>
</comment>
<dbReference type="Gene3D" id="3.40.50.1470">
    <property type="entry name" value="Peptidyl-tRNA hydrolase"/>
    <property type="match status" value="1"/>
</dbReference>
<dbReference type="HAMAP" id="MF_00083">
    <property type="entry name" value="Pept_tRNA_hydro_bact"/>
    <property type="match status" value="1"/>
</dbReference>
<dbReference type="AlphaFoldDB" id="A0A1F4UN00"/>
<name>A0A1F4UN00_UNCKA</name>
<dbReference type="InterPro" id="IPR036416">
    <property type="entry name" value="Pept_tRNA_hydro_sf"/>
</dbReference>
<comment type="similarity">
    <text evidence="5 7 9">Belongs to the PTH family.</text>
</comment>
<protein>
    <recommendedName>
        <fullName evidence="6 7">Peptidyl-tRNA hydrolase</fullName>
        <shortName evidence="7">Pth</shortName>
        <ecNumber evidence="1 7">3.1.1.29</ecNumber>
    </recommendedName>
</protein>
<evidence type="ECO:0000256" key="6">
    <source>
        <dbReference type="ARBA" id="ARBA00050038"/>
    </source>
</evidence>
<dbReference type="EMBL" id="MEUV01000008">
    <property type="protein sequence ID" value="OGC46309.1"/>
    <property type="molecule type" value="Genomic_DNA"/>
</dbReference>
<sequence length="171" mass="19621">MEKIIVGLGNPDEKHITTRHNSGFLILDNIAKTMDLHFVYKKRLLSEIADNKKFLLVKPQTFMNNSGLAIAKILSFYKVDKEDLIVIHDDADLSFGEYKIQYQSGSAGHHGVESIIQNLGSRDFWRVRVGIGRRTAGVYDIENWVLTDFLPEELEIIKNLSYKIKEELKIN</sequence>
<evidence type="ECO:0000256" key="5">
    <source>
        <dbReference type="ARBA" id="ARBA00038063"/>
    </source>
</evidence>
<comment type="subcellular location">
    <subcellularLocation>
        <location evidence="7">Cytoplasm</location>
    </subcellularLocation>
</comment>
<dbReference type="EC" id="3.1.1.29" evidence="1 7"/>
<evidence type="ECO:0000256" key="9">
    <source>
        <dbReference type="RuleBase" id="RU004320"/>
    </source>
</evidence>
<feature type="active site" description="Proton acceptor" evidence="7">
    <location>
        <position position="20"/>
    </location>
</feature>
<evidence type="ECO:0000256" key="8">
    <source>
        <dbReference type="RuleBase" id="RU000673"/>
    </source>
</evidence>
<dbReference type="GO" id="GO:0072344">
    <property type="term" value="P:rescue of stalled ribosome"/>
    <property type="evidence" value="ECO:0007669"/>
    <property type="project" value="UniProtKB-UniRule"/>
</dbReference>
<feature type="binding site" evidence="7">
    <location>
        <position position="62"/>
    </location>
    <ligand>
        <name>tRNA</name>
        <dbReference type="ChEBI" id="CHEBI:17843"/>
    </ligand>
</feature>
<evidence type="ECO:0000256" key="1">
    <source>
        <dbReference type="ARBA" id="ARBA00013260"/>
    </source>
</evidence>
<comment type="subunit">
    <text evidence="7">Monomer.</text>
</comment>
<dbReference type="NCBIfam" id="TIGR00447">
    <property type="entry name" value="pth"/>
    <property type="match status" value="1"/>
</dbReference>
<feature type="site" description="Discriminates between blocked and unblocked aminoacyl-tRNA" evidence="7">
    <location>
        <position position="10"/>
    </location>
</feature>